<dbReference type="AlphaFoldDB" id="A0A484N196"/>
<evidence type="ECO:0000313" key="1">
    <source>
        <dbReference type="EMBL" id="VFQ94028.1"/>
    </source>
</evidence>
<dbReference type="Proteomes" id="UP000595140">
    <property type="component" value="Unassembled WGS sequence"/>
</dbReference>
<protein>
    <submittedName>
        <fullName evidence="1">Uncharacterized protein</fullName>
    </submittedName>
</protein>
<keyword evidence="2" id="KW-1185">Reference proteome</keyword>
<name>A0A484N196_9ASTE</name>
<reference evidence="1 2" key="1">
    <citation type="submission" date="2018-04" db="EMBL/GenBank/DDBJ databases">
        <authorList>
            <person name="Vogel A."/>
        </authorList>
    </citation>
    <scope>NUCLEOTIDE SEQUENCE [LARGE SCALE GENOMIC DNA]</scope>
</reference>
<proteinExistence type="predicted"/>
<organism evidence="1 2">
    <name type="scientific">Cuscuta campestris</name>
    <dbReference type="NCBI Taxonomy" id="132261"/>
    <lineage>
        <taxon>Eukaryota</taxon>
        <taxon>Viridiplantae</taxon>
        <taxon>Streptophyta</taxon>
        <taxon>Embryophyta</taxon>
        <taxon>Tracheophyta</taxon>
        <taxon>Spermatophyta</taxon>
        <taxon>Magnoliopsida</taxon>
        <taxon>eudicotyledons</taxon>
        <taxon>Gunneridae</taxon>
        <taxon>Pentapetalae</taxon>
        <taxon>asterids</taxon>
        <taxon>lamiids</taxon>
        <taxon>Solanales</taxon>
        <taxon>Convolvulaceae</taxon>
        <taxon>Cuscuteae</taxon>
        <taxon>Cuscuta</taxon>
        <taxon>Cuscuta subgen. Grammica</taxon>
        <taxon>Cuscuta sect. Cleistogrammica</taxon>
    </lineage>
</organism>
<gene>
    <name evidence="1" type="ORF">CCAM_LOCUS35804</name>
</gene>
<sequence>MQVLKRRVITYTEEQQTMYFYIWLLLSTIETMKMTCNSRSSTTPTKRIDALMGMEDSFEVVATVANSYLPVSFGPKLRFRMKKASF</sequence>
<evidence type="ECO:0000313" key="2">
    <source>
        <dbReference type="Proteomes" id="UP000595140"/>
    </source>
</evidence>
<accession>A0A484N196</accession>
<dbReference type="EMBL" id="OOIL02005153">
    <property type="protein sequence ID" value="VFQ94028.1"/>
    <property type="molecule type" value="Genomic_DNA"/>
</dbReference>